<feature type="domain" description="PBP" evidence="6">
    <location>
        <begin position="28"/>
        <end position="327"/>
    </location>
</feature>
<dbReference type="PANTHER" id="PTHR42996:SF1">
    <property type="entry name" value="PHOSPHATE-BINDING PROTEIN PSTS"/>
    <property type="match status" value="1"/>
</dbReference>
<gene>
    <name evidence="7" type="ORF">J2S03_002671</name>
</gene>
<evidence type="ECO:0000256" key="4">
    <source>
        <dbReference type="PIRNR" id="PIRNR002756"/>
    </source>
</evidence>
<evidence type="ECO:0000256" key="2">
    <source>
        <dbReference type="ARBA" id="ARBA00022448"/>
    </source>
</evidence>
<accession>A0ABT9XLA6</accession>
<sequence>MNKTFIKYVTGFAVTASMLSTAAVAAPTALASTVLTESGSSLMYPLFTNEWDSAYQKAAGVTIRPASTGSGTGITDAEKGLVDIGASDAYLPPATLQAMPNMENIPLAVSAQQVMYNLPGISQSTHLKLSGNVLAQIYLGKITNWDNSQIQNLNKGVKLPNHKIILVHRSDSSGDSFLFTSYLTDTNAQWKSQVNESTLPSWPAVSGSLGASGNSGIVTALKNNPYSISYVGISYLKTALAANKSIGYAALENRTGNFELPTSANISADVNAVVSKVPKNEAYSLIYAPGKTSYPIVNFEYAIINKHQPNATKAAALRKFLNWAISPTGGNQSKYLSYVNFLPLPKSIEAKSQAQINQITG</sequence>
<dbReference type="InterPro" id="IPR050962">
    <property type="entry name" value="Phosphate-bind_PstS"/>
</dbReference>
<dbReference type="PANTHER" id="PTHR42996">
    <property type="entry name" value="PHOSPHATE-BINDING PROTEIN PSTS"/>
    <property type="match status" value="1"/>
</dbReference>
<keyword evidence="3 4" id="KW-0592">Phosphate transport</keyword>
<dbReference type="Gene3D" id="3.40.190.10">
    <property type="entry name" value="Periplasmic binding protein-like II"/>
    <property type="match status" value="2"/>
</dbReference>
<evidence type="ECO:0000313" key="7">
    <source>
        <dbReference type="EMBL" id="MDQ0190804.1"/>
    </source>
</evidence>
<dbReference type="NCBIfam" id="TIGR00975">
    <property type="entry name" value="3a0107s03"/>
    <property type="match status" value="1"/>
</dbReference>
<dbReference type="RefSeq" id="WP_274457514.1">
    <property type="nucleotide sequence ID" value="NZ_CP067097.1"/>
</dbReference>
<protein>
    <recommendedName>
        <fullName evidence="4">Phosphate-binding protein</fullName>
    </recommendedName>
</protein>
<evidence type="ECO:0000256" key="5">
    <source>
        <dbReference type="SAM" id="SignalP"/>
    </source>
</evidence>
<evidence type="ECO:0000256" key="1">
    <source>
        <dbReference type="ARBA" id="ARBA00008725"/>
    </source>
</evidence>
<evidence type="ECO:0000256" key="3">
    <source>
        <dbReference type="ARBA" id="ARBA00022592"/>
    </source>
</evidence>
<dbReference type="SUPFAM" id="SSF53850">
    <property type="entry name" value="Periplasmic binding protein-like II"/>
    <property type="match status" value="1"/>
</dbReference>
<keyword evidence="2 4" id="KW-0813">Transport</keyword>
<dbReference type="InterPro" id="IPR024370">
    <property type="entry name" value="PBP_domain"/>
</dbReference>
<dbReference type="InterPro" id="IPR005673">
    <property type="entry name" value="ABC_phos-bd_PstS"/>
</dbReference>
<dbReference type="Proteomes" id="UP001232973">
    <property type="component" value="Unassembled WGS sequence"/>
</dbReference>
<name>A0ABT9XLA6_9BACL</name>
<comment type="similarity">
    <text evidence="1 4">Belongs to the PstS family.</text>
</comment>
<organism evidence="7 8">
    <name type="scientific">Alicyclobacillus cycloheptanicus</name>
    <dbReference type="NCBI Taxonomy" id="1457"/>
    <lineage>
        <taxon>Bacteria</taxon>
        <taxon>Bacillati</taxon>
        <taxon>Bacillota</taxon>
        <taxon>Bacilli</taxon>
        <taxon>Bacillales</taxon>
        <taxon>Alicyclobacillaceae</taxon>
        <taxon>Alicyclobacillus</taxon>
    </lineage>
</organism>
<comment type="caution">
    <text evidence="7">The sequence shown here is derived from an EMBL/GenBank/DDBJ whole genome shotgun (WGS) entry which is preliminary data.</text>
</comment>
<evidence type="ECO:0000313" key="8">
    <source>
        <dbReference type="Proteomes" id="UP001232973"/>
    </source>
</evidence>
<dbReference type="CDD" id="cd13565">
    <property type="entry name" value="PBP2_PstS"/>
    <property type="match status" value="1"/>
</dbReference>
<reference evidence="7 8" key="1">
    <citation type="submission" date="2023-07" db="EMBL/GenBank/DDBJ databases">
        <title>Genomic Encyclopedia of Type Strains, Phase IV (KMG-IV): sequencing the most valuable type-strain genomes for metagenomic binning, comparative biology and taxonomic classification.</title>
        <authorList>
            <person name="Goeker M."/>
        </authorList>
    </citation>
    <scope>NUCLEOTIDE SEQUENCE [LARGE SCALE GENOMIC DNA]</scope>
    <source>
        <strain evidence="7 8">DSM 4006</strain>
    </source>
</reference>
<dbReference type="Pfam" id="PF12849">
    <property type="entry name" value="PBP_like_2"/>
    <property type="match status" value="1"/>
</dbReference>
<dbReference type="EMBL" id="JAUSTP010000024">
    <property type="protein sequence ID" value="MDQ0190804.1"/>
    <property type="molecule type" value="Genomic_DNA"/>
</dbReference>
<evidence type="ECO:0000259" key="6">
    <source>
        <dbReference type="Pfam" id="PF12849"/>
    </source>
</evidence>
<dbReference type="PIRSF" id="PIRSF002756">
    <property type="entry name" value="PstS"/>
    <property type="match status" value="1"/>
</dbReference>
<feature type="signal peptide" evidence="5">
    <location>
        <begin position="1"/>
        <end position="25"/>
    </location>
</feature>
<keyword evidence="5" id="KW-0732">Signal</keyword>
<feature type="chain" id="PRO_5047139182" description="Phosphate-binding protein" evidence="5">
    <location>
        <begin position="26"/>
        <end position="361"/>
    </location>
</feature>
<proteinExistence type="inferred from homology"/>
<keyword evidence="8" id="KW-1185">Reference proteome</keyword>